<keyword evidence="9" id="KW-1185">Reference proteome</keyword>
<dbReference type="GO" id="GO:0000978">
    <property type="term" value="F:RNA polymerase II cis-regulatory region sequence-specific DNA binding"/>
    <property type="evidence" value="ECO:0007669"/>
    <property type="project" value="TreeGrafter"/>
</dbReference>
<dbReference type="InterPro" id="IPR009071">
    <property type="entry name" value="HMG_box_dom"/>
</dbReference>
<evidence type="ECO:0000256" key="3">
    <source>
        <dbReference type="ARBA" id="ARBA00023163"/>
    </source>
</evidence>
<evidence type="ECO:0000256" key="1">
    <source>
        <dbReference type="ARBA" id="ARBA00023015"/>
    </source>
</evidence>
<dbReference type="Pfam" id="PF00505">
    <property type="entry name" value="HMG_box"/>
    <property type="match status" value="1"/>
</dbReference>
<feature type="region of interest" description="Disordered" evidence="6">
    <location>
        <begin position="76"/>
        <end position="96"/>
    </location>
</feature>
<name>A0AAD5ULX5_9FUNG</name>
<reference evidence="8" key="1">
    <citation type="submission" date="2020-05" db="EMBL/GenBank/DDBJ databases">
        <title>Phylogenomic resolution of chytrid fungi.</title>
        <authorList>
            <person name="Stajich J.E."/>
            <person name="Amses K."/>
            <person name="Simmons R."/>
            <person name="Seto K."/>
            <person name="Myers J."/>
            <person name="Bonds A."/>
            <person name="Quandt C.A."/>
            <person name="Barry K."/>
            <person name="Liu P."/>
            <person name="Grigoriev I."/>
            <person name="Longcore J.E."/>
            <person name="James T.Y."/>
        </authorList>
    </citation>
    <scope>NUCLEOTIDE SEQUENCE</scope>
    <source>
        <strain evidence="8">PLAUS21</strain>
    </source>
</reference>
<dbReference type="InterPro" id="IPR051356">
    <property type="entry name" value="SOX/SOX-like_TF"/>
</dbReference>
<feature type="compositionally biased region" description="Polar residues" evidence="6">
    <location>
        <begin position="127"/>
        <end position="144"/>
    </location>
</feature>
<comment type="caution">
    <text evidence="8">The sequence shown here is derived from an EMBL/GenBank/DDBJ whole genome shotgun (WGS) entry which is preliminary data.</text>
</comment>
<organism evidence="8 9">
    <name type="scientific">Boothiomyces macroporosus</name>
    <dbReference type="NCBI Taxonomy" id="261099"/>
    <lineage>
        <taxon>Eukaryota</taxon>
        <taxon>Fungi</taxon>
        <taxon>Fungi incertae sedis</taxon>
        <taxon>Chytridiomycota</taxon>
        <taxon>Chytridiomycota incertae sedis</taxon>
        <taxon>Chytridiomycetes</taxon>
        <taxon>Rhizophydiales</taxon>
        <taxon>Terramycetaceae</taxon>
        <taxon>Boothiomyces</taxon>
    </lineage>
</organism>
<accession>A0AAD5ULX5</accession>
<keyword evidence="2 5" id="KW-0238">DNA-binding</keyword>
<evidence type="ECO:0000256" key="6">
    <source>
        <dbReference type="SAM" id="MobiDB-lite"/>
    </source>
</evidence>
<dbReference type="PROSITE" id="PS50118">
    <property type="entry name" value="HMG_BOX_2"/>
    <property type="match status" value="1"/>
</dbReference>
<dbReference type="Proteomes" id="UP001210925">
    <property type="component" value="Unassembled WGS sequence"/>
</dbReference>
<proteinExistence type="predicted"/>
<dbReference type="PANTHER" id="PTHR45789:SF2">
    <property type="entry name" value="FI18025P1"/>
    <property type="match status" value="1"/>
</dbReference>
<feature type="DNA-binding region" description="HMG box" evidence="5">
    <location>
        <begin position="164"/>
        <end position="235"/>
    </location>
</feature>
<protein>
    <recommendedName>
        <fullName evidence="7">HMG box domain-containing protein</fullName>
    </recommendedName>
</protein>
<evidence type="ECO:0000259" key="7">
    <source>
        <dbReference type="PROSITE" id="PS50118"/>
    </source>
</evidence>
<dbReference type="AlphaFoldDB" id="A0AAD5ULX5"/>
<feature type="compositionally biased region" description="Basic residues" evidence="6">
    <location>
        <begin position="154"/>
        <end position="164"/>
    </location>
</feature>
<feature type="domain" description="HMG box" evidence="7">
    <location>
        <begin position="164"/>
        <end position="235"/>
    </location>
</feature>
<dbReference type="SMART" id="SM00398">
    <property type="entry name" value="HMG"/>
    <property type="match status" value="1"/>
</dbReference>
<feature type="compositionally biased region" description="Low complexity" evidence="6">
    <location>
        <begin position="87"/>
        <end position="96"/>
    </location>
</feature>
<sequence>MSNLQHSPAKYYHNNSSPSSLNIMLPEHGNDNSIQETLIGKQLNYPMGSFNPHSYMPQNPYMGQDEDTVLSRVKDNINHPQEGSPPAQHAAAAAQGDQDIANRGKLVLPKLNLNVNDSGASFPDDSLSPNEFPLSTSTVSSSATPRMADSPNSKPKRERPRSHTPRPSNSFILYRREKHIEIMAQYKGVKTLNNNVISKIVANMWRSESPEVKAHFSALADAEKRAHMLKYPDYKYRPRKSVIKKSPTRKTPTTSSKELKMPAMSQPMGMVQQAYPPNMAAPYSSMGQQMHWNVMPQHISPMSQGHYQQMHLMDQAHQIPMMESEVEHGYDMMGGERFVMSPNFDSHENFLPHDTMLSPAEYTHSWPMGTSIHGVWDLGLDQKPLGELSE</sequence>
<evidence type="ECO:0000313" key="8">
    <source>
        <dbReference type="EMBL" id="KAJ3261693.1"/>
    </source>
</evidence>
<evidence type="ECO:0000256" key="4">
    <source>
        <dbReference type="ARBA" id="ARBA00023242"/>
    </source>
</evidence>
<evidence type="ECO:0000313" key="9">
    <source>
        <dbReference type="Proteomes" id="UP001210925"/>
    </source>
</evidence>
<dbReference type="EMBL" id="JADGKB010000004">
    <property type="protein sequence ID" value="KAJ3261693.1"/>
    <property type="molecule type" value="Genomic_DNA"/>
</dbReference>
<keyword evidence="4 5" id="KW-0539">Nucleus</keyword>
<dbReference type="GO" id="GO:0005634">
    <property type="term" value="C:nucleus"/>
    <property type="evidence" value="ECO:0007669"/>
    <property type="project" value="UniProtKB-UniRule"/>
</dbReference>
<gene>
    <name evidence="8" type="ORF">HK103_004644</name>
</gene>
<dbReference type="CDD" id="cd01389">
    <property type="entry name" value="HMG-box_ROX1-like"/>
    <property type="match status" value="1"/>
</dbReference>
<evidence type="ECO:0000256" key="5">
    <source>
        <dbReference type="PROSITE-ProRule" id="PRU00267"/>
    </source>
</evidence>
<dbReference type="FunFam" id="1.10.30.10:FF:000041">
    <property type="entry name" value="HMG box family protein"/>
    <property type="match status" value="1"/>
</dbReference>
<feature type="region of interest" description="Disordered" evidence="6">
    <location>
        <begin position="122"/>
        <end position="170"/>
    </location>
</feature>
<keyword evidence="3" id="KW-0804">Transcription</keyword>
<dbReference type="Gene3D" id="1.10.30.10">
    <property type="entry name" value="High mobility group box domain"/>
    <property type="match status" value="1"/>
</dbReference>
<dbReference type="SUPFAM" id="SSF47095">
    <property type="entry name" value="HMG-box"/>
    <property type="match status" value="1"/>
</dbReference>
<dbReference type="PANTHER" id="PTHR45789">
    <property type="entry name" value="FI18025P1"/>
    <property type="match status" value="1"/>
</dbReference>
<keyword evidence="1" id="KW-0805">Transcription regulation</keyword>
<evidence type="ECO:0000256" key="2">
    <source>
        <dbReference type="ARBA" id="ARBA00023125"/>
    </source>
</evidence>
<dbReference type="GO" id="GO:0000981">
    <property type="term" value="F:DNA-binding transcription factor activity, RNA polymerase II-specific"/>
    <property type="evidence" value="ECO:0007669"/>
    <property type="project" value="TreeGrafter"/>
</dbReference>
<dbReference type="InterPro" id="IPR036910">
    <property type="entry name" value="HMG_box_dom_sf"/>
</dbReference>